<comment type="caution">
    <text evidence="3">The sequence shown here is derived from an EMBL/GenBank/DDBJ whole genome shotgun (WGS) entry which is preliminary data.</text>
</comment>
<feature type="region of interest" description="Disordered" evidence="1">
    <location>
        <begin position="171"/>
        <end position="312"/>
    </location>
</feature>
<feature type="region of interest" description="Disordered" evidence="1">
    <location>
        <begin position="488"/>
        <end position="514"/>
    </location>
</feature>
<dbReference type="PANTHER" id="PTHR31964:SF113">
    <property type="entry name" value="USPA DOMAIN-CONTAINING PROTEIN"/>
    <property type="match status" value="1"/>
</dbReference>
<dbReference type="SUPFAM" id="SSF52402">
    <property type="entry name" value="Adenine nucleotide alpha hydrolases-like"/>
    <property type="match status" value="1"/>
</dbReference>
<feature type="compositionally biased region" description="Polar residues" evidence="1">
    <location>
        <begin position="425"/>
        <end position="435"/>
    </location>
</feature>
<gene>
    <name evidence="3" type="ORF">PhCBS80983_g03239</name>
</gene>
<dbReference type="CDD" id="cd23659">
    <property type="entry name" value="USP_At3g01520-like"/>
    <property type="match status" value="1"/>
</dbReference>
<evidence type="ECO:0000259" key="2">
    <source>
        <dbReference type="Pfam" id="PF00582"/>
    </source>
</evidence>
<feature type="region of interest" description="Disordered" evidence="1">
    <location>
        <begin position="110"/>
        <end position="147"/>
    </location>
</feature>
<feature type="compositionally biased region" description="Polar residues" evidence="1">
    <location>
        <begin position="286"/>
        <end position="295"/>
    </location>
</feature>
<feature type="compositionally biased region" description="Polar residues" evidence="1">
    <location>
        <begin position="30"/>
        <end position="42"/>
    </location>
</feature>
<dbReference type="PANTHER" id="PTHR31964">
    <property type="entry name" value="ADENINE NUCLEOTIDE ALPHA HYDROLASES-LIKE SUPERFAMILY PROTEIN"/>
    <property type="match status" value="1"/>
</dbReference>
<evidence type="ECO:0000256" key="1">
    <source>
        <dbReference type="SAM" id="MobiDB-lite"/>
    </source>
</evidence>
<feature type="compositionally biased region" description="Polar residues" evidence="1">
    <location>
        <begin position="338"/>
        <end position="359"/>
    </location>
</feature>
<dbReference type="AlphaFoldDB" id="A0A507E4T4"/>
<feature type="region of interest" description="Disordered" evidence="1">
    <location>
        <begin position="338"/>
        <end position="456"/>
    </location>
</feature>
<feature type="compositionally biased region" description="Polar residues" evidence="1">
    <location>
        <begin position="491"/>
        <end position="506"/>
    </location>
</feature>
<feature type="compositionally biased region" description="Low complexity" evidence="1">
    <location>
        <begin position="110"/>
        <end position="120"/>
    </location>
</feature>
<evidence type="ECO:0000313" key="4">
    <source>
        <dbReference type="Proteomes" id="UP000318582"/>
    </source>
</evidence>
<organism evidence="3 4">
    <name type="scientific">Powellomyces hirtus</name>
    <dbReference type="NCBI Taxonomy" id="109895"/>
    <lineage>
        <taxon>Eukaryota</taxon>
        <taxon>Fungi</taxon>
        <taxon>Fungi incertae sedis</taxon>
        <taxon>Chytridiomycota</taxon>
        <taxon>Chytridiomycota incertae sedis</taxon>
        <taxon>Chytridiomycetes</taxon>
        <taxon>Spizellomycetales</taxon>
        <taxon>Powellomycetaceae</taxon>
        <taxon>Powellomyces</taxon>
    </lineage>
</organism>
<dbReference type="Proteomes" id="UP000318582">
    <property type="component" value="Unassembled WGS sequence"/>
</dbReference>
<reference evidence="3 4" key="1">
    <citation type="journal article" date="2019" name="Sci. Rep.">
        <title>Comparative genomics of chytrid fungi reveal insights into the obligate biotrophic and pathogenic lifestyle of Synchytrium endobioticum.</title>
        <authorList>
            <person name="van de Vossenberg B.T.L.H."/>
            <person name="Warris S."/>
            <person name="Nguyen H.D.T."/>
            <person name="van Gent-Pelzer M.P.E."/>
            <person name="Joly D.L."/>
            <person name="van de Geest H.C."/>
            <person name="Bonants P.J.M."/>
            <person name="Smith D.S."/>
            <person name="Levesque C.A."/>
            <person name="van der Lee T.A.J."/>
        </authorList>
    </citation>
    <scope>NUCLEOTIDE SEQUENCE [LARGE SCALE GENOMIC DNA]</scope>
    <source>
        <strain evidence="3 4">CBS 809.83</strain>
    </source>
</reference>
<dbReference type="EMBL" id="QEAQ01000038">
    <property type="protein sequence ID" value="TPX58295.1"/>
    <property type="molecule type" value="Genomic_DNA"/>
</dbReference>
<dbReference type="Gene3D" id="3.40.50.620">
    <property type="entry name" value="HUPs"/>
    <property type="match status" value="1"/>
</dbReference>
<sequence length="734" mass="78985">MAYILHLTSGQPAISPPPNREFRTPPSGSPQPFMNNAQQDTGYLQGERNGPPLAGKGTVTPGTPSPYAVQQPDSPHLDGRYSTGYQHNGSPLHINVDSCGYGLTSPIHQYQSQSQIQSPIEPHPRRPPPSNTSNNDPPPSPQQRFRQPTLTNGIAPYEYPISASTPLLYSRSSEPLQSPMGAQPPATFASPRSPMDRRASAGVAECPHSSSPTRLSFGVPEQDHRPSTAGSNCGDRLPSGGFSTVAIPPPPTAAQSPIHRYFTLPPHDFRGTPNQYRRPSHHRSPSADNPSTAYSFNGEPPAFSFPQPLHSRRPSTIEEVDHQKDLIRRASSPLLQAFSGSSIMTDPGSPITSSPNTPQAMHRPLGGDGGGTAPEHRRTSTPPRPSPAHITAAQQPQQNHTQPPPSPTAPRQNRWQQHRPHMTPQPLTTADTATAYSPESTSSSSTPPQQHYFIMSPTKTTATAWDRERYVPPPRLPTAPAVALSAVPQRGPSTTITTTPQKPNLNSPASAAPSVRSRRQTILVAIDGSVHADAAFDWACANIVTRGDNVVVARVLEEVDIRQKYLADKANGTHFLELELKEYASKLLNHYIPRLQRIAPDITDVAVTSKIKIGVPKDVLCLLANELKAARLVIGTRGAARRSTASISSLLPSSSSPGSVAQHCLERATIPVTSVLLLSSSMVSTTAHNDSIYNSSNNNSKASMTAHQKFQLRHGGNRFSGVVVSADEAFYGVV</sequence>
<accession>A0A507E4T4</accession>
<name>A0A507E4T4_9FUNG</name>
<feature type="compositionally biased region" description="Low complexity" evidence="1">
    <location>
        <begin position="437"/>
        <end position="448"/>
    </location>
</feature>
<dbReference type="InterPro" id="IPR006016">
    <property type="entry name" value="UspA"/>
</dbReference>
<dbReference type="STRING" id="109895.A0A507E4T4"/>
<dbReference type="InterPro" id="IPR014729">
    <property type="entry name" value="Rossmann-like_a/b/a_fold"/>
</dbReference>
<feature type="region of interest" description="Disordered" evidence="1">
    <location>
        <begin position="1"/>
        <end position="89"/>
    </location>
</feature>
<dbReference type="Pfam" id="PF00582">
    <property type="entry name" value="Usp"/>
    <property type="match status" value="1"/>
</dbReference>
<evidence type="ECO:0000313" key="3">
    <source>
        <dbReference type="EMBL" id="TPX58295.1"/>
    </source>
</evidence>
<keyword evidence="4" id="KW-1185">Reference proteome</keyword>
<proteinExistence type="predicted"/>
<feature type="domain" description="UspA" evidence="2">
    <location>
        <begin position="520"/>
        <end position="673"/>
    </location>
</feature>
<protein>
    <recommendedName>
        <fullName evidence="2">UspA domain-containing protein</fullName>
    </recommendedName>
</protein>